<dbReference type="InterPro" id="IPR000182">
    <property type="entry name" value="GNAT_dom"/>
</dbReference>
<gene>
    <name evidence="2" type="ORF">ACFQ08_23975</name>
</gene>
<protein>
    <submittedName>
        <fullName evidence="2">GNAT family N-acetyltransferase</fullName>
    </submittedName>
</protein>
<accession>A0ABW3DUV6</accession>
<comment type="caution">
    <text evidence="2">The sequence shown here is derived from an EMBL/GenBank/DDBJ whole genome shotgun (WGS) entry which is preliminary data.</text>
</comment>
<sequence length="180" mass="19321">LLDAAERVGGRRAVERLNLRWLPEYGLPPRSARLTFTPADDDEIVLGLLSRVTEGSLDDWDRRTSAAKGAEATARETLTGLAGMAGGRSRWRLAHDASGALVGVVMPTRNDSSATVGYVGVDPAHRGHGYADDLVIEALHIFAAEGEPQVNDNTDLGNTPMAASFARLGYRVTGHRMVLM</sequence>
<evidence type="ECO:0000313" key="3">
    <source>
        <dbReference type="Proteomes" id="UP001597024"/>
    </source>
</evidence>
<dbReference type="Gene3D" id="3.40.630.30">
    <property type="match status" value="1"/>
</dbReference>
<keyword evidence="3" id="KW-1185">Reference proteome</keyword>
<organism evidence="2 3">
    <name type="scientific">Streptosporangium algeriense</name>
    <dbReference type="NCBI Taxonomy" id="1682748"/>
    <lineage>
        <taxon>Bacteria</taxon>
        <taxon>Bacillati</taxon>
        <taxon>Actinomycetota</taxon>
        <taxon>Actinomycetes</taxon>
        <taxon>Streptosporangiales</taxon>
        <taxon>Streptosporangiaceae</taxon>
        <taxon>Streptosporangium</taxon>
    </lineage>
</organism>
<name>A0ABW3DUV6_9ACTN</name>
<dbReference type="PROSITE" id="PS51186">
    <property type="entry name" value="GNAT"/>
    <property type="match status" value="1"/>
</dbReference>
<feature type="non-terminal residue" evidence="2">
    <location>
        <position position="1"/>
    </location>
</feature>
<dbReference type="Pfam" id="PF00583">
    <property type="entry name" value="Acetyltransf_1"/>
    <property type="match status" value="1"/>
</dbReference>
<reference evidence="3" key="1">
    <citation type="journal article" date="2019" name="Int. J. Syst. Evol. Microbiol.">
        <title>The Global Catalogue of Microorganisms (GCM) 10K type strain sequencing project: providing services to taxonomists for standard genome sequencing and annotation.</title>
        <authorList>
            <consortium name="The Broad Institute Genomics Platform"/>
            <consortium name="The Broad Institute Genome Sequencing Center for Infectious Disease"/>
            <person name="Wu L."/>
            <person name="Ma J."/>
        </authorList>
    </citation>
    <scope>NUCLEOTIDE SEQUENCE [LARGE SCALE GENOMIC DNA]</scope>
    <source>
        <strain evidence="3">CCUG 62974</strain>
    </source>
</reference>
<dbReference type="InterPro" id="IPR016181">
    <property type="entry name" value="Acyl_CoA_acyltransferase"/>
</dbReference>
<feature type="domain" description="N-acetyltransferase" evidence="1">
    <location>
        <begin position="47"/>
        <end position="180"/>
    </location>
</feature>
<proteinExistence type="predicted"/>
<dbReference type="SUPFAM" id="SSF55729">
    <property type="entry name" value="Acyl-CoA N-acyltransferases (Nat)"/>
    <property type="match status" value="1"/>
</dbReference>
<dbReference type="Proteomes" id="UP001597024">
    <property type="component" value="Unassembled WGS sequence"/>
</dbReference>
<evidence type="ECO:0000259" key="1">
    <source>
        <dbReference type="PROSITE" id="PS51186"/>
    </source>
</evidence>
<dbReference type="CDD" id="cd04301">
    <property type="entry name" value="NAT_SF"/>
    <property type="match status" value="1"/>
</dbReference>
<dbReference type="EMBL" id="JBHTHX010000995">
    <property type="protein sequence ID" value="MFD0887610.1"/>
    <property type="molecule type" value="Genomic_DNA"/>
</dbReference>
<evidence type="ECO:0000313" key="2">
    <source>
        <dbReference type="EMBL" id="MFD0887610.1"/>
    </source>
</evidence>